<sequence>MEINNIIDVVGYTRRDNQSFINSDLLPIGTKVTIVDNVGIWGTLAGQEKTITGYVKVLGKIMGYECDEEGFFLNHDFQLT</sequence>
<dbReference type="AlphaFoldDB" id="A0A9X1IAU3"/>
<dbReference type="Proteomes" id="UP001139286">
    <property type="component" value="Unassembled WGS sequence"/>
</dbReference>
<comment type="caution">
    <text evidence="1">The sequence shown here is derived from an EMBL/GenBank/DDBJ whole genome shotgun (WGS) entry which is preliminary data.</text>
</comment>
<dbReference type="EMBL" id="JAJAPX010000005">
    <property type="protein sequence ID" value="MCB4809251.1"/>
    <property type="molecule type" value="Genomic_DNA"/>
</dbReference>
<proteinExistence type="predicted"/>
<accession>A0A9X1IAU3</accession>
<gene>
    <name evidence="1" type="ORF">LG651_13420</name>
</gene>
<reference evidence="1" key="1">
    <citation type="submission" date="2021-10" db="EMBL/GenBank/DDBJ databases">
        <title>Tamlana sargassums sp. nov., and Tamlana laminarinivorans sp. nov., two new bacteria isolated from the brown alga.</title>
        <authorList>
            <person name="Li J."/>
        </authorList>
    </citation>
    <scope>NUCLEOTIDE SEQUENCE</scope>
    <source>
        <strain evidence="1">62-3</strain>
    </source>
</reference>
<keyword evidence="2" id="KW-1185">Reference proteome</keyword>
<evidence type="ECO:0000313" key="1">
    <source>
        <dbReference type="EMBL" id="MCB4809251.1"/>
    </source>
</evidence>
<dbReference type="RefSeq" id="WP_226696627.1">
    <property type="nucleotide sequence ID" value="NZ_JAJAPX010000005.1"/>
</dbReference>
<name>A0A9X1IAU3_9FLAO</name>
<protein>
    <submittedName>
        <fullName evidence="1">Uncharacterized protein</fullName>
    </submittedName>
</protein>
<organism evidence="1 2">
    <name type="scientific">Neotamlana sargassicola</name>
    <dbReference type="NCBI Taxonomy" id="2883125"/>
    <lineage>
        <taxon>Bacteria</taxon>
        <taxon>Pseudomonadati</taxon>
        <taxon>Bacteroidota</taxon>
        <taxon>Flavobacteriia</taxon>
        <taxon>Flavobacteriales</taxon>
        <taxon>Flavobacteriaceae</taxon>
        <taxon>Neotamlana</taxon>
    </lineage>
</organism>
<evidence type="ECO:0000313" key="2">
    <source>
        <dbReference type="Proteomes" id="UP001139286"/>
    </source>
</evidence>